<accession>A0A7C2VBD0</accession>
<dbReference type="PANTHER" id="PTHR22798:SF0">
    <property type="entry name" value="MALIGNANT T-CELL-AMPLIFIED SEQUENCE 1"/>
    <property type="match status" value="1"/>
</dbReference>
<dbReference type="InterPro" id="IPR002478">
    <property type="entry name" value="PUA"/>
</dbReference>
<dbReference type="InterPro" id="IPR004521">
    <property type="entry name" value="Uncharacterised_CHP00451"/>
</dbReference>
<dbReference type="Gene3D" id="2.30.130.10">
    <property type="entry name" value="PUA domain"/>
    <property type="match status" value="1"/>
</dbReference>
<dbReference type="GO" id="GO:0003723">
    <property type="term" value="F:RNA binding"/>
    <property type="evidence" value="ECO:0007669"/>
    <property type="project" value="InterPro"/>
</dbReference>
<dbReference type="SUPFAM" id="SSF88697">
    <property type="entry name" value="PUA domain-like"/>
    <property type="match status" value="1"/>
</dbReference>
<dbReference type="InterPro" id="IPR036974">
    <property type="entry name" value="PUA_sf"/>
</dbReference>
<evidence type="ECO:0000313" key="2">
    <source>
        <dbReference type="EMBL" id="HEW53174.1"/>
    </source>
</evidence>
<comment type="caution">
    <text evidence="2">The sequence shown here is derived from an EMBL/GenBank/DDBJ whole genome shotgun (WGS) entry which is preliminary data.</text>
</comment>
<feature type="domain" description="PUA" evidence="1">
    <location>
        <begin position="89"/>
        <end position="164"/>
    </location>
</feature>
<dbReference type="Pfam" id="PF01472">
    <property type="entry name" value="PUA"/>
    <property type="match status" value="1"/>
</dbReference>
<protein>
    <recommendedName>
        <fullName evidence="1">PUA domain-containing protein</fullName>
    </recommendedName>
</protein>
<sequence length="181" mass="20220">MQNIKIRYMSKKAAKNIISSLESRRDIDPSFIEMLKEADEVRVAQGDKFEIVIFNSLVALFKVKDLDIYMPTLYAINMLYHTKKMLVVPTVVVDEGAVDPLKRGAHVMVPGIRKILRSFSSGDIVAVMDPSERYFIVVGIALVNSSNISPGTRGKGIRNISHLDDNIWQASLHLAKAMSSK</sequence>
<reference evidence="2" key="1">
    <citation type="journal article" date="2020" name="mSystems">
        <title>Genome- and Community-Level Interaction Insights into Carbon Utilization and Element Cycling Functions of Hydrothermarchaeota in Hydrothermal Sediment.</title>
        <authorList>
            <person name="Zhou Z."/>
            <person name="Liu Y."/>
            <person name="Xu W."/>
            <person name="Pan J."/>
            <person name="Luo Z.H."/>
            <person name="Li M."/>
        </authorList>
    </citation>
    <scope>NUCLEOTIDE SEQUENCE [LARGE SCALE GENOMIC DNA]</scope>
    <source>
        <strain evidence="2">SpSt-16</strain>
    </source>
</reference>
<gene>
    <name evidence="2" type="ORF">ENO77_03300</name>
</gene>
<proteinExistence type="predicted"/>
<dbReference type="AlphaFoldDB" id="A0A7C2VBD0"/>
<dbReference type="InterPro" id="IPR016437">
    <property type="entry name" value="MCT-1/Tma20"/>
</dbReference>
<dbReference type="PROSITE" id="PS50890">
    <property type="entry name" value="PUA"/>
    <property type="match status" value="1"/>
</dbReference>
<dbReference type="PANTHER" id="PTHR22798">
    <property type="entry name" value="MCT-1 PROTEIN"/>
    <property type="match status" value="1"/>
</dbReference>
<dbReference type="EMBL" id="DSGT01000009">
    <property type="protein sequence ID" value="HEW53174.1"/>
    <property type="molecule type" value="Genomic_DNA"/>
</dbReference>
<organism evidence="2">
    <name type="scientific">Ignisphaera aggregans</name>
    <dbReference type="NCBI Taxonomy" id="334771"/>
    <lineage>
        <taxon>Archaea</taxon>
        <taxon>Thermoproteota</taxon>
        <taxon>Thermoprotei</taxon>
        <taxon>Desulfurococcales</taxon>
        <taxon>Desulfurococcaceae</taxon>
        <taxon>Ignisphaera</taxon>
    </lineage>
</organism>
<evidence type="ECO:0000259" key="1">
    <source>
        <dbReference type="SMART" id="SM00359"/>
    </source>
</evidence>
<dbReference type="PIRSF" id="PIRSF005067">
    <property type="entry name" value="Tma_RNA-bind_prd"/>
    <property type="match status" value="1"/>
</dbReference>
<dbReference type="InterPro" id="IPR015947">
    <property type="entry name" value="PUA-like_sf"/>
</dbReference>
<dbReference type="Gene3D" id="3.10.450.120">
    <property type="entry name" value="Pre-PUA domain, domain 1"/>
    <property type="match status" value="1"/>
</dbReference>
<name>A0A7C2VBD0_9CREN</name>
<dbReference type="GO" id="GO:0001731">
    <property type="term" value="P:formation of translation preinitiation complex"/>
    <property type="evidence" value="ECO:0007669"/>
    <property type="project" value="TreeGrafter"/>
</dbReference>
<dbReference type="SMART" id="SM00359">
    <property type="entry name" value="PUA"/>
    <property type="match status" value="1"/>
</dbReference>
<dbReference type="NCBIfam" id="TIGR00451">
    <property type="entry name" value="unchar_dom_2"/>
    <property type="match status" value="1"/>
</dbReference>